<reference evidence="8" key="4">
    <citation type="submission" date="2024-02" db="EMBL/GenBank/DDBJ databases">
        <authorList>
            <person name="Mcdaniel E.A."/>
            <person name="Celebi F.M."/>
            <person name="Reiter T."/>
            <person name="Weiss E.C."/>
            <person name="Chou S."/>
        </authorList>
    </citation>
    <scope>NUCLEOTIDE SEQUENCE</scope>
    <source>
        <strain evidence="8">F_SG_1</strain>
        <tissue evidence="8">Salivary glands</tissue>
    </source>
</reference>
<dbReference type="PANTHER" id="PTHR22526:SF2">
    <property type="entry name" value="ANAPHASE PROMOTING COMPLEX C SUBUNIT 15, PSEUDOGENE-RELATED"/>
    <property type="match status" value="1"/>
</dbReference>
<organism evidence="7">
    <name type="scientific">Amblyomma americanum</name>
    <name type="common">Lone star tick</name>
    <dbReference type="NCBI Taxonomy" id="6943"/>
    <lineage>
        <taxon>Eukaryota</taxon>
        <taxon>Metazoa</taxon>
        <taxon>Ecdysozoa</taxon>
        <taxon>Arthropoda</taxon>
        <taxon>Chelicerata</taxon>
        <taxon>Arachnida</taxon>
        <taxon>Acari</taxon>
        <taxon>Parasitiformes</taxon>
        <taxon>Ixodida</taxon>
        <taxon>Ixodoidea</taxon>
        <taxon>Ixodidae</taxon>
        <taxon>Amblyomminae</taxon>
        <taxon>Amblyomma</taxon>
    </lineage>
</organism>
<evidence type="ECO:0000256" key="2">
    <source>
        <dbReference type="ARBA" id="ARBA00009618"/>
    </source>
</evidence>
<reference evidence="8" key="3">
    <citation type="submission" date="2023-03" db="EMBL/GenBank/DDBJ databases">
        <authorList>
            <person name="Thuy-Boun P."/>
        </authorList>
    </citation>
    <scope>NUCLEOTIDE SEQUENCE</scope>
    <source>
        <strain evidence="8">F_SG_1</strain>
        <tissue evidence="8">Salivary glands</tissue>
    </source>
</reference>
<keyword evidence="4" id="KW-0498">Mitosis</keyword>
<evidence type="ECO:0000256" key="3">
    <source>
        <dbReference type="ARBA" id="ARBA00022618"/>
    </source>
</evidence>
<feature type="region of interest" description="Disordered" evidence="6">
    <location>
        <begin position="47"/>
        <end position="105"/>
    </location>
</feature>
<comment type="similarity">
    <text evidence="2">Belongs to the APC15 family.</text>
</comment>
<dbReference type="Proteomes" id="UP001321473">
    <property type="component" value="Unassembled WGS sequence"/>
</dbReference>
<name>A0A0C9SBT8_AMBAM</name>
<proteinExistence type="evidence at transcript level"/>
<feature type="compositionally biased region" description="Acidic residues" evidence="6">
    <location>
        <begin position="62"/>
        <end position="97"/>
    </location>
</feature>
<protein>
    <submittedName>
        <fullName evidence="7">Uncharacterized protein</fullName>
    </submittedName>
</protein>
<dbReference type="EMBL" id="GBZX01002802">
    <property type="protein sequence ID" value="JAG89938.1"/>
    <property type="molecule type" value="mRNA"/>
</dbReference>
<reference evidence="7" key="1">
    <citation type="journal article" date="2015" name="PLoS ONE">
        <title>An Insight into the Sialome of the Lone Star Tick, Amblyomma americanum, with a Glimpse on Its Time Dependent Gene Expression.</title>
        <authorList>
            <person name="Karim S."/>
            <person name="Ribeiro J.M."/>
        </authorList>
    </citation>
    <scope>NUCLEOTIDE SEQUENCE</scope>
    <source>
        <tissue evidence="7">Salivary gland</tissue>
    </source>
</reference>
<evidence type="ECO:0000313" key="9">
    <source>
        <dbReference type="Proteomes" id="UP001321473"/>
    </source>
</evidence>
<accession>A0A0C9SBT8</accession>
<dbReference type="PANTHER" id="PTHR22526">
    <property type="entry name" value="ANAPHASE PROMOTING COMPLEX C SUBUNIT 15, PSEUDOGENE-RELATED"/>
    <property type="match status" value="1"/>
</dbReference>
<dbReference type="GO" id="GO:0005680">
    <property type="term" value="C:anaphase-promoting complex"/>
    <property type="evidence" value="ECO:0007669"/>
    <property type="project" value="InterPro"/>
</dbReference>
<dbReference type="EMBL" id="JARKHS020014637">
    <property type="protein sequence ID" value="KAK8775033.1"/>
    <property type="molecule type" value="Genomic_DNA"/>
</dbReference>
<dbReference type="Pfam" id="PF15243">
    <property type="entry name" value="ANAPC15"/>
    <property type="match status" value="1"/>
</dbReference>
<dbReference type="GO" id="GO:0090266">
    <property type="term" value="P:regulation of mitotic cell cycle spindle assembly checkpoint"/>
    <property type="evidence" value="ECO:0007669"/>
    <property type="project" value="InterPro"/>
</dbReference>
<evidence type="ECO:0000313" key="7">
    <source>
        <dbReference type="EMBL" id="JAG89938.1"/>
    </source>
</evidence>
<sequence length="105" mass="12271">MEAPQFPSLQPRIAEQPWFYVDRPWDDEVELTQLEKEHQNMLTSIAQKHSDLVPIGKTAAELQDEDEEDDEDDDNEDDESDSNEDEDDELDADDINYDQDSPMFH</sequence>
<comment type="pathway">
    <text evidence="1">Protein modification; protein ubiquitination.</text>
</comment>
<dbReference type="AlphaFoldDB" id="A0A0C9SBT8"/>
<evidence type="ECO:0000256" key="6">
    <source>
        <dbReference type="SAM" id="MobiDB-lite"/>
    </source>
</evidence>
<dbReference type="InterPro" id="IPR026182">
    <property type="entry name" value="ANAPC15"/>
</dbReference>
<keyword evidence="5" id="KW-0131">Cell cycle</keyword>
<keyword evidence="3" id="KW-0132">Cell division</keyword>
<keyword evidence="9" id="KW-1185">Reference proteome</keyword>
<gene>
    <name evidence="8" type="ORF">V5799_010427</name>
</gene>
<evidence type="ECO:0000256" key="5">
    <source>
        <dbReference type="ARBA" id="ARBA00023306"/>
    </source>
</evidence>
<evidence type="ECO:0000256" key="1">
    <source>
        <dbReference type="ARBA" id="ARBA00004906"/>
    </source>
</evidence>
<dbReference type="GO" id="GO:0051301">
    <property type="term" value="P:cell division"/>
    <property type="evidence" value="ECO:0007669"/>
    <property type="project" value="UniProtKB-KW"/>
</dbReference>
<reference evidence="8 9" key="2">
    <citation type="journal article" date="2023" name="Arcadia Sci">
        <title>De novo assembly of a long-read Amblyomma americanum tick genome.</title>
        <authorList>
            <person name="Chou S."/>
            <person name="Poskanzer K.E."/>
            <person name="Rollins M."/>
            <person name="Thuy-Boun P.S."/>
        </authorList>
    </citation>
    <scope>NUCLEOTIDE SEQUENCE [LARGE SCALE GENOMIC DNA]</scope>
    <source>
        <strain evidence="8">F_SG_1</strain>
        <tissue evidence="8">Salivary glands</tissue>
    </source>
</reference>
<evidence type="ECO:0000256" key="4">
    <source>
        <dbReference type="ARBA" id="ARBA00022776"/>
    </source>
</evidence>
<evidence type="ECO:0000313" key="8">
    <source>
        <dbReference type="EMBL" id="KAK8775033.1"/>
    </source>
</evidence>